<reference evidence="11 12" key="1">
    <citation type="submission" date="2018-07" db="EMBL/GenBank/DDBJ databases">
        <title>Genomic Encyclopedia of Type Strains, Phase IV (KMG-IV): sequencing the most valuable type-strain genomes for metagenomic binning, comparative biology and taxonomic classification.</title>
        <authorList>
            <person name="Goeker M."/>
        </authorList>
    </citation>
    <scope>NUCLEOTIDE SEQUENCE [LARGE SCALE GENOMIC DNA]</scope>
    <source>
        <strain evidence="11 12">DSM 44290</strain>
    </source>
</reference>
<proteinExistence type="inferred from homology"/>
<evidence type="ECO:0000256" key="2">
    <source>
        <dbReference type="ARBA" id="ARBA00022670"/>
    </source>
</evidence>
<dbReference type="RefSeq" id="WP_068005793.1">
    <property type="nucleotide sequence ID" value="NZ_QQBC01000014.1"/>
</dbReference>
<dbReference type="PANTHER" id="PTHR43126:SF1">
    <property type="entry name" value="D-ALANYL-D-ALANINE DIPEPTIDASE"/>
    <property type="match status" value="1"/>
</dbReference>
<dbReference type="EMBL" id="QQBC01000014">
    <property type="protein sequence ID" value="RDI61353.1"/>
    <property type="molecule type" value="Genomic_DNA"/>
</dbReference>
<comment type="caution">
    <text evidence="11">The sequence shown here is derived from an EMBL/GenBank/DDBJ whole genome shotgun (WGS) entry which is preliminary data.</text>
</comment>
<feature type="active site" description="Proton donor/acceptor" evidence="9">
    <location>
        <position position="237"/>
    </location>
</feature>
<gene>
    <name evidence="11" type="ORF">DFR76_11478</name>
</gene>
<name>A0A370HS38_9NOCA</name>
<evidence type="ECO:0000256" key="10">
    <source>
        <dbReference type="PIRNR" id="PIRNR026671"/>
    </source>
</evidence>
<keyword evidence="3 9" id="KW-0479">Metal-binding</keyword>
<dbReference type="SUPFAM" id="SSF55166">
    <property type="entry name" value="Hedgehog/DD-peptidase"/>
    <property type="match status" value="1"/>
</dbReference>
<evidence type="ECO:0000256" key="3">
    <source>
        <dbReference type="ARBA" id="ARBA00022723"/>
    </source>
</evidence>
<dbReference type="Pfam" id="PF01427">
    <property type="entry name" value="Peptidase_M15"/>
    <property type="match status" value="2"/>
</dbReference>
<evidence type="ECO:0000313" key="12">
    <source>
        <dbReference type="Proteomes" id="UP000254869"/>
    </source>
</evidence>
<dbReference type="HAMAP" id="MF_01924">
    <property type="entry name" value="A_A_dipeptidase"/>
    <property type="match status" value="1"/>
</dbReference>
<keyword evidence="5 9" id="KW-0862">Zinc</keyword>
<keyword evidence="4 9" id="KW-0378">Hydrolase</keyword>
<keyword evidence="6 9" id="KW-0224">Dipeptidase</keyword>
<evidence type="ECO:0000256" key="8">
    <source>
        <dbReference type="ARBA" id="ARBA00023316"/>
    </source>
</evidence>
<dbReference type="GO" id="GO:0008270">
    <property type="term" value="F:zinc ion binding"/>
    <property type="evidence" value="ECO:0007669"/>
    <property type="project" value="UniProtKB-UniRule"/>
</dbReference>
<dbReference type="CDD" id="cd14817">
    <property type="entry name" value="D-Ala-D-Ala_dipeptidase_VanX"/>
    <property type="match status" value="1"/>
</dbReference>
<dbReference type="GO" id="GO:0160237">
    <property type="term" value="F:D-Ala-D-Ala dipeptidase activity"/>
    <property type="evidence" value="ECO:0007669"/>
    <property type="project" value="UniProtKB-EC"/>
</dbReference>
<evidence type="ECO:0000256" key="6">
    <source>
        <dbReference type="ARBA" id="ARBA00022997"/>
    </source>
</evidence>
<keyword evidence="8 10" id="KW-0961">Cell wall biogenesis/degradation</keyword>
<evidence type="ECO:0000256" key="4">
    <source>
        <dbReference type="ARBA" id="ARBA00022801"/>
    </source>
</evidence>
<comment type="cofactor">
    <cofactor evidence="9">
        <name>Zn(2+)</name>
        <dbReference type="ChEBI" id="CHEBI:29105"/>
    </cofactor>
    <text evidence="9">Binds 1 zinc ion per subunit.</text>
</comment>
<feature type="binding site" evidence="9">
    <location>
        <position position="148"/>
    </location>
    <ligand>
        <name>Zn(2+)</name>
        <dbReference type="ChEBI" id="CHEBI:29105"/>
        <note>catalytic</note>
    </ligand>
</feature>
<comment type="catalytic activity">
    <reaction evidence="1 9 10">
        <text>D-alanyl-D-alanine + H2O = 2 D-alanine</text>
        <dbReference type="Rhea" id="RHEA:20661"/>
        <dbReference type="ChEBI" id="CHEBI:15377"/>
        <dbReference type="ChEBI" id="CHEBI:57416"/>
        <dbReference type="ChEBI" id="CHEBI:57822"/>
        <dbReference type="EC" id="3.4.13.22"/>
    </reaction>
</comment>
<dbReference type="AlphaFoldDB" id="A0A370HS38"/>
<comment type="function">
    <text evidence="9 10">Catalyzes hydrolysis of the D-alanyl-D-alanine dipeptide.</text>
</comment>
<dbReference type="GO" id="GO:0071555">
    <property type="term" value="P:cell wall organization"/>
    <property type="evidence" value="ECO:0007669"/>
    <property type="project" value="UniProtKB-KW"/>
</dbReference>
<dbReference type="PIRSF" id="PIRSF026671">
    <property type="entry name" value="AA_dipeptidase"/>
    <property type="match status" value="1"/>
</dbReference>
<sequence>MRRSLPRWVGSLTLICVVGLGGGCADPAKPRPSEADFVSVTEADPSILVDARYFGEHNFIGSRINGYEAPKCLLTKQAAAALAEVQRELRPMNLSLKTYDCYRPQRAVDQFVSWARDLGDMKMKQEFYPTVDKSNLFRDGYIAEKSGHTRGSTVDLTIVALPAPTAEQYHPGDALRECVLPAEQRFHDDSLDFGTGFDCFDPAAHTANPAIGGAQRGLRALLSDAMADHGFKNLPEEWWHFTLRDEPFPDTYFDFPVH</sequence>
<keyword evidence="12" id="KW-1185">Reference proteome</keyword>
<keyword evidence="2 9" id="KW-0645">Protease</keyword>
<dbReference type="GO" id="GO:0008237">
    <property type="term" value="F:metallopeptidase activity"/>
    <property type="evidence" value="ECO:0007669"/>
    <property type="project" value="UniProtKB-KW"/>
</dbReference>
<evidence type="ECO:0000313" key="11">
    <source>
        <dbReference type="EMBL" id="RDI61353.1"/>
    </source>
</evidence>
<dbReference type="Gene3D" id="3.30.1380.10">
    <property type="match status" value="1"/>
</dbReference>
<dbReference type="PROSITE" id="PS51257">
    <property type="entry name" value="PROKAR_LIPOPROTEIN"/>
    <property type="match status" value="1"/>
</dbReference>
<comment type="similarity">
    <text evidence="9 10">Belongs to the peptidase M15D family.</text>
</comment>
<dbReference type="GO" id="GO:0006508">
    <property type="term" value="P:proteolysis"/>
    <property type="evidence" value="ECO:0007669"/>
    <property type="project" value="UniProtKB-KW"/>
</dbReference>
<evidence type="ECO:0000256" key="1">
    <source>
        <dbReference type="ARBA" id="ARBA00001362"/>
    </source>
</evidence>
<accession>A0A370HS38</accession>
<feature type="binding site" evidence="9">
    <location>
        <position position="155"/>
    </location>
    <ligand>
        <name>Zn(2+)</name>
        <dbReference type="ChEBI" id="CHEBI:29105"/>
        <note>catalytic</note>
    </ligand>
</feature>
<feature type="site" description="Transition state stabilizer" evidence="9">
    <location>
        <position position="103"/>
    </location>
</feature>
<protein>
    <recommendedName>
        <fullName evidence="9 10">D-alanyl-D-alanine dipeptidase</fullName>
        <shortName evidence="9 10">D-Ala-D-Ala dipeptidase</shortName>
        <ecNumber evidence="9 10">3.4.13.22</ecNumber>
    </recommendedName>
</protein>
<dbReference type="EC" id="3.4.13.22" evidence="9 10"/>
<organism evidence="11 12">
    <name type="scientific">Nocardia pseudobrasiliensis</name>
    <dbReference type="NCBI Taxonomy" id="45979"/>
    <lineage>
        <taxon>Bacteria</taxon>
        <taxon>Bacillati</taxon>
        <taxon>Actinomycetota</taxon>
        <taxon>Actinomycetes</taxon>
        <taxon>Mycobacteriales</taxon>
        <taxon>Nocardiaceae</taxon>
        <taxon>Nocardia</taxon>
    </lineage>
</organism>
<feature type="binding site" evidence="9">
    <location>
        <position position="240"/>
    </location>
    <ligand>
        <name>Zn(2+)</name>
        <dbReference type="ChEBI" id="CHEBI:29105"/>
        <note>catalytic</note>
    </ligand>
</feature>
<dbReference type="Proteomes" id="UP000254869">
    <property type="component" value="Unassembled WGS sequence"/>
</dbReference>
<evidence type="ECO:0000256" key="5">
    <source>
        <dbReference type="ARBA" id="ARBA00022833"/>
    </source>
</evidence>
<evidence type="ECO:0000256" key="7">
    <source>
        <dbReference type="ARBA" id="ARBA00023049"/>
    </source>
</evidence>
<dbReference type="PANTHER" id="PTHR43126">
    <property type="entry name" value="D-ALANYL-D-ALANINE DIPEPTIDASE"/>
    <property type="match status" value="1"/>
</dbReference>
<dbReference type="InterPro" id="IPR009045">
    <property type="entry name" value="Zn_M74/Hedgehog-like"/>
</dbReference>
<dbReference type="InterPro" id="IPR000755">
    <property type="entry name" value="A_A_dipeptidase"/>
</dbReference>
<keyword evidence="7 9" id="KW-0482">Metalloprotease</keyword>
<evidence type="ECO:0000256" key="9">
    <source>
        <dbReference type="HAMAP-Rule" id="MF_01924"/>
    </source>
</evidence>
<dbReference type="STRING" id="1210086.GCA_001613105_06472"/>